<dbReference type="Pfam" id="PF01754">
    <property type="entry name" value="zf-A20"/>
    <property type="match status" value="1"/>
</dbReference>
<dbReference type="PROSITE" id="PS51036">
    <property type="entry name" value="ZF_A20"/>
    <property type="match status" value="1"/>
</dbReference>
<comment type="caution">
    <text evidence="8">The sequence shown here is derived from an EMBL/GenBank/DDBJ whole genome shotgun (WGS) entry which is preliminary data.</text>
</comment>
<keyword evidence="9" id="KW-1185">Reference proteome</keyword>
<sequence length="135" mass="15456">MVFSQETTTTAPPPELCANGCGFYGTKAYKNLCSKCFREAMSNDLITPSEEKETIPLLRKEDVDDVCSYEKVRCMCCNKKIRELIIFECRCGGMFCKKHRYAEDHACNFDFKKLGSLEIAMENLVIKADKLDQRI</sequence>
<reference evidence="8 9" key="1">
    <citation type="submission" date="2024-01" db="EMBL/GenBank/DDBJ databases">
        <title>The complete chloroplast genome sequence of Lithospermum erythrorhizon: insights into the phylogenetic relationship among Boraginaceae species and the maternal lineages of purple gromwells.</title>
        <authorList>
            <person name="Okada T."/>
            <person name="Watanabe K."/>
        </authorList>
    </citation>
    <scope>NUCLEOTIDE SEQUENCE [LARGE SCALE GENOMIC DNA]</scope>
</reference>
<keyword evidence="2" id="KW-0479">Metal-binding</keyword>
<evidence type="ECO:0000313" key="9">
    <source>
        <dbReference type="Proteomes" id="UP001454036"/>
    </source>
</evidence>
<dbReference type="EMBL" id="BAABME010000446">
    <property type="protein sequence ID" value="GAA0142833.1"/>
    <property type="molecule type" value="Genomic_DNA"/>
</dbReference>
<dbReference type="InterPro" id="IPR035896">
    <property type="entry name" value="AN1-like_Znf"/>
</dbReference>
<evidence type="ECO:0000256" key="3">
    <source>
        <dbReference type="ARBA" id="ARBA00022771"/>
    </source>
</evidence>
<accession>A0AAV3NYJ3</accession>
<dbReference type="PROSITE" id="PS51039">
    <property type="entry name" value="ZF_AN1"/>
    <property type="match status" value="1"/>
</dbReference>
<dbReference type="Pfam" id="PF01428">
    <property type="entry name" value="zf-AN1"/>
    <property type="match status" value="1"/>
</dbReference>
<dbReference type="InterPro" id="IPR050652">
    <property type="entry name" value="AN1_A20_ZnFinger"/>
</dbReference>
<dbReference type="InterPro" id="IPR002653">
    <property type="entry name" value="Znf_A20"/>
</dbReference>
<dbReference type="InterPro" id="IPR000058">
    <property type="entry name" value="Znf_AN1"/>
</dbReference>
<dbReference type="GO" id="GO:0003677">
    <property type="term" value="F:DNA binding"/>
    <property type="evidence" value="ECO:0007669"/>
    <property type="project" value="InterPro"/>
</dbReference>
<comment type="function">
    <text evidence="1">May be involved in environmental stress response.</text>
</comment>
<gene>
    <name evidence="8" type="ORF">LIER_03646</name>
</gene>
<keyword evidence="4" id="KW-0862">Zinc</keyword>
<proteinExistence type="predicted"/>
<dbReference type="SUPFAM" id="SSF118310">
    <property type="entry name" value="AN1-like Zinc finger"/>
    <property type="match status" value="1"/>
</dbReference>
<dbReference type="Gene3D" id="1.20.5.4770">
    <property type="match status" value="1"/>
</dbReference>
<feature type="domain" description="AN1-type" evidence="7">
    <location>
        <begin position="68"/>
        <end position="115"/>
    </location>
</feature>
<dbReference type="Gene3D" id="4.10.1110.10">
    <property type="entry name" value="AN1-like Zinc finger"/>
    <property type="match status" value="1"/>
</dbReference>
<name>A0AAV3NYJ3_LITER</name>
<dbReference type="PANTHER" id="PTHR10634">
    <property type="entry name" value="AN1-TYPE ZINC FINGER PROTEIN"/>
    <property type="match status" value="1"/>
</dbReference>
<evidence type="ECO:0000256" key="4">
    <source>
        <dbReference type="ARBA" id="ARBA00022833"/>
    </source>
</evidence>
<evidence type="ECO:0000313" key="8">
    <source>
        <dbReference type="EMBL" id="GAA0142833.1"/>
    </source>
</evidence>
<organism evidence="8 9">
    <name type="scientific">Lithospermum erythrorhizon</name>
    <name type="common">Purple gromwell</name>
    <name type="synonym">Lithospermum officinale var. erythrorhizon</name>
    <dbReference type="NCBI Taxonomy" id="34254"/>
    <lineage>
        <taxon>Eukaryota</taxon>
        <taxon>Viridiplantae</taxon>
        <taxon>Streptophyta</taxon>
        <taxon>Embryophyta</taxon>
        <taxon>Tracheophyta</taxon>
        <taxon>Spermatophyta</taxon>
        <taxon>Magnoliopsida</taxon>
        <taxon>eudicotyledons</taxon>
        <taxon>Gunneridae</taxon>
        <taxon>Pentapetalae</taxon>
        <taxon>asterids</taxon>
        <taxon>lamiids</taxon>
        <taxon>Boraginales</taxon>
        <taxon>Boraginaceae</taxon>
        <taxon>Boraginoideae</taxon>
        <taxon>Lithospermeae</taxon>
        <taxon>Lithospermum</taxon>
    </lineage>
</organism>
<keyword evidence="3 5" id="KW-0863">Zinc-finger</keyword>
<dbReference type="Proteomes" id="UP001454036">
    <property type="component" value="Unassembled WGS sequence"/>
</dbReference>
<dbReference type="AlphaFoldDB" id="A0AAV3NYJ3"/>
<evidence type="ECO:0000259" key="6">
    <source>
        <dbReference type="PROSITE" id="PS51036"/>
    </source>
</evidence>
<evidence type="ECO:0000256" key="1">
    <source>
        <dbReference type="ARBA" id="ARBA00003732"/>
    </source>
</evidence>
<dbReference type="SMART" id="SM00154">
    <property type="entry name" value="ZnF_AN1"/>
    <property type="match status" value="1"/>
</dbReference>
<dbReference type="PANTHER" id="PTHR10634:SF124">
    <property type="entry name" value="ZINC FINGER A20 AND AN1 DOMAIN-CONTAINING STRESS-ASSOCIATED PROTEIN 8-RELATED"/>
    <property type="match status" value="1"/>
</dbReference>
<evidence type="ECO:0000256" key="2">
    <source>
        <dbReference type="ARBA" id="ARBA00022723"/>
    </source>
</evidence>
<dbReference type="GO" id="GO:0008270">
    <property type="term" value="F:zinc ion binding"/>
    <property type="evidence" value="ECO:0007669"/>
    <property type="project" value="UniProtKB-KW"/>
</dbReference>
<evidence type="ECO:0000259" key="7">
    <source>
        <dbReference type="PROSITE" id="PS51039"/>
    </source>
</evidence>
<feature type="domain" description="A20-type" evidence="6">
    <location>
        <begin position="11"/>
        <end position="45"/>
    </location>
</feature>
<dbReference type="SUPFAM" id="SSF57716">
    <property type="entry name" value="Glucocorticoid receptor-like (DNA-binding domain)"/>
    <property type="match status" value="1"/>
</dbReference>
<dbReference type="SMART" id="SM00259">
    <property type="entry name" value="ZnF_A20"/>
    <property type="match status" value="1"/>
</dbReference>
<evidence type="ECO:0000256" key="5">
    <source>
        <dbReference type="PROSITE-ProRule" id="PRU00449"/>
    </source>
</evidence>
<protein>
    <submittedName>
        <fullName evidence="8">Uncharacterized protein</fullName>
    </submittedName>
</protein>